<dbReference type="EMBL" id="JASSZA010000009">
    <property type="protein sequence ID" value="KAK2101950.1"/>
    <property type="molecule type" value="Genomic_DNA"/>
</dbReference>
<keyword evidence="2" id="KW-1185">Reference proteome</keyword>
<gene>
    <name evidence="1" type="ORF">P7K49_019617</name>
</gene>
<reference evidence="1 2" key="1">
    <citation type="submission" date="2023-05" db="EMBL/GenBank/DDBJ databases">
        <title>B98-5 Cell Line De Novo Hybrid Assembly: An Optical Mapping Approach.</title>
        <authorList>
            <person name="Kananen K."/>
            <person name="Auerbach J.A."/>
            <person name="Kautto E."/>
            <person name="Blachly J.S."/>
        </authorList>
    </citation>
    <scope>NUCLEOTIDE SEQUENCE [LARGE SCALE GENOMIC DNA]</scope>
    <source>
        <strain evidence="1">B95-8</strain>
        <tissue evidence="1">Cell line</tissue>
    </source>
</reference>
<accession>A0ABQ9UYM2</accession>
<name>A0ABQ9UYM2_SAGOE</name>
<dbReference type="SUPFAM" id="SSF52161">
    <property type="entry name" value="Ribosomal protein L13"/>
    <property type="match status" value="1"/>
</dbReference>
<dbReference type="Gene3D" id="3.90.1180.10">
    <property type="entry name" value="Ribosomal protein L13"/>
    <property type="match status" value="1"/>
</dbReference>
<organism evidence="1 2">
    <name type="scientific">Saguinus oedipus</name>
    <name type="common">Cotton-top tamarin</name>
    <name type="synonym">Oedipomidas oedipus</name>
    <dbReference type="NCBI Taxonomy" id="9490"/>
    <lineage>
        <taxon>Eukaryota</taxon>
        <taxon>Metazoa</taxon>
        <taxon>Chordata</taxon>
        <taxon>Craniata</taxon>
        <taxon>Vertebrata</taxon>
        <taxon>Euteleostomi</taxon>
        <taxon>Mammalia</taxon>
        <taxon>Eutheria</taxon>
        <taxon>Euarchontoglires</taxon>
        <taxon>Primates</taxon>
        <taxon>Haplorrhini</taxon>
        <taxon>Platyrrhini</taxon>
        <taxon>Cebidae</taxon>
        <taxon>Callitrichinae</taxon>
        <taxon>Saguinus</taxon>
    </lineage>
</organism>
<dbReference type="InterPro" id="IPR036899">
    <property type="entry name" value="Ribosomal_uL13_sf"/>
</dbReference>
<evidence type="ECO:0000313" key="1">
    <source>
        <dbReference type="EMBL" id="KAK2101950.1"/>
    </source>
</evidence>
<dbReference type="Gene3D" id="6.10.250.3250">
    <property type="match status" value="1"/>
</dbReference>
<evidence type="ECO:0000313" key="2">
    <source>
        <dbReference type="Proteomes" id="UP001266305"/>
    </source>
</evidence>
<evidence type="ECO:0008006" key="3">
    <source>
        <dbReference type="Google" id="ProtNLM"/>
    </source>
</evidence>
<comment type="caution">
    <text evidence="1">The sequence shown here is derived from an EMBL/GenBank/DDBJ whole genome shotgun (WGS) entry which is preliminary data.</text>
</comment>
<protein>
    <recommendedName>
        <fullName evidence="3">60S ribosomal protein L13a</fullName>
    </recommendedName>
</protein>
<dbReference type="Proteomes" id="UP001266305">
    <property type="component" value="Unassembled WGS sequence"/>
</dbReference>
<proteinExistence type="predicted"/>
<sequence length="157" mass="17600">MRCEGINISGNDYGDELKYLAFLGRRMNTVLPEVPRLLASGGACKAGCPTTAASQAVAQNRCEVFGGFSPHCDKKKRMVLPVGPKVVRLKPARKFAYLRRLTHEVGWKYQAMTTTLEEEEKAKIHNQKKQLLRLRRQAGKNVEKITDKYTEAHGLLG</sequence>